<accession>A0A2N9HXN1</accession>
<reference evidence="1" key="1">
    <citation type="submission" date="2018-02" db="EMBL/GenBank/DDBJ databases">
        <authorList>
            <person name="Cohen D.B."/>
            <person name="Kent A.D."/>
        </authorList>
    </citation>
    <scope>NUCLEOTIDE SEQUENCE</scope>
</reference>
<evidence type="ECO:0000313" key="1">
    <source>
        <dbReference type="EMBL" id="SPD16865.1"/>
    </source>
</evidence>
<dbReference type="EMBL" id="OIVN01004350">
    <property type="protein sequence ID" value="SPD16865.1"/>
    <property type="molecule type" value="Genomic_DNA"/>
</dbReference>
<name>A0A2N9HXN1_FAGSY</name>
<dbReference type="AlphaFoldDB" id="A0A2N9HXN1"/>
<organism evidence="1">
    <name type="scientific">Fagus sylvatica</name>
    <name type="common">Beechnut</name>
    <dbReference type="NCBI Taxonomy" id="28930"/>
    <lineage>
        <taxon>Eukaryota</taxon>
        <taxon>Viridiplantae</taxon>
        <taxon>Streptophyta</taxon>
        <taxon>Embryophyta</taxon>
        <taxon>Tracheophyta</taxon>
        <taxon>Spermatophyta</taxon>
        <taxon>Magnoliopsida</taxon>
        <taxon>eudicotyledons</taxon>
        <taxon>Gunneridae</taxon>
        <taxon>Pentapetalae</taxon>
        <taxon>rosids</taxon>
        <taxon>fabids</taxon>
        <taxon>Fagales</taxon>
        <taxon>Fagaceae</taxon>
        <taxon>Fagus</taxon>
    </lineage>
</organism>
<gene>
    <name evidence="1" type="ORF">FSB_LOCUS44747</name>
</gene>
<sequence length="538" mass="60079">MRGGRVGFIENRARLAQHHHARRMTVLRELWYCHVAVLSFHASSPSNPPRFPCAYPFLSDFRGQFWRSSWNSKWVMRHIVGKLSTSSFQRYKVCANRSSDEGVMAPGSRGVGAVFVHSSDAKIPVKRGMLSANREFHDVAGVIIFPTHPGSRINLLRAGKTLRAKAAVREKKCVLLPARFFSNLVPVPDSRESELGLVRYGPASRVHRGVFGPFEGSFPIRIPADPDKFLAIREFHVVHGCVLFPMCPGSQINLLRVRKTLCASVATSVGKFPETFSKTLFCRPVFTRVVDVAPDVGFRRSWYRRKACVTYFLTVQALHRGELGFARYDPANGGRRNVPYAKGGGQFDPVFGLVNGLVKPLVKPWSNLVKSSPNPWEMYPGTHFKGFWARRTLVGLGTARSNLGQTSVNPSQTWSTLVKLGQTLGNVSRTFFLGVFDAASPRRIRPAWFGLSRFARRHPRKSRGALTGADDHAHFILPKEVKRVLDHRGSTCTPPSISTGVEGERWILVFHVLDIKGFVVEPVPARPHLSPGFDPKVQ</sequence>
<protein>
    <submittedName>
        <fullName evidence="1">Uncharacterized protein</fullName>
    </submittedName>
</protein>
<proteinExistence type="predicted"/>